<keyword evidence="1" id="KW-0472">Membrane</keyword>
<evidence type="ECO:0000313" key="3">
    <source>
        <dbReference type="Proteomes" id="UP000238479"/>
    </source>
</evidence>
<protein>
    <submittedName>
        <fullName evidence="2">Uncharacterized protein</fullName>
    </submittedName>
</protein>
<keyword evidence="1" id="KW-0812">Transmembrane</keyword>
<comment type="caution">
    <text evidence="2">The sequence shown here is derived from an EMBL/GenBank/DDBJ whole genome shotgun (WGS) entry which is preliminary data.</text>
</comment>
<keyword evidence="1" id="KW-1133">Transmembrane helix</keyword>
<accession>A0A2P6S2D9</accession>
<keyword evidence="3" id="KW-1185">Reference proteome</keyword>
<sequence length="60" mass="6926">MVVPFSVSIFHSWSLGLYFCLLMLLFFSPLSLACGLSTLVSFRWLGMFQGKDLLLLYFLR</sequence>
<dbReference type="AlphaFoldDB" id="A0A2P6S2D9"/>
<dbReference type="Proteomes" id="UP000238479">
    <property type="component" value="Chromosome 2"/>
</dbReference>
<dbReference type="EMBL" id="PDCK01000040">
    <property type="protein sequence ID" value="PRQ52837.1"/>
    <property type="molecule type" value="Genomic_DNA"/>
</dbReference>
<evidence type="ECO:0000313" key="2">
    <source>
        <dbReference type="EMBL" id="PRQ52837.1"/>
    </source>
</evidence>
<gene>
    <name evidence="2" type="ORF">RchiOBHm_Chr2g0159841</name>
</gene>
<name>A0A2P6S2D9_ROSCH</name>
<proteinExistence type="predicted"/>
<evidence type="ECO:0000256" key="1">
    <source>
        <dbReference type="SAM" id="Phobius"/>
    </source>
</evidence>
<dbReference type="Gramene" id="PRQ52837">
    <property type="protein sequence ID" value="PRQ52837"/>
    <property type="gene ID" value="RchiOBHm_Chr2g0159841"/>
</dbReference>
<organism evidence="2 3">
    <name type="scientific">Rosa chinensis</name>
    <name type="common">China rose</name>
    <dbReference type="NCBI Taxonomy" id="74649"/>
    <lineage>
        <taxon>Eukaryota</taxon>
        <taxon>Viridiplantae</taxon>
        <taxon>Streptophyta</taxon>
        <taxon>Embryophyta</taxon>
        <taxon>Tracheophyta</taxon>
        <taxon>Spermatophyta</taxon>
        <taxon>Magnoliopsida</taxon>
        <taxon>eudicotyledons</taxon>
        <taxon>Gunneridae</taxon>
        <taxon>Pentapetalae</taxon>
        <taxon>rosids</taxon>
        <taxon>fabids</taxon>
        <taxon>Rosales</taxon>
        <taxon>Rosaceae</taxon>
        <taxon>Rosoideae</taxon>
        <taxon>Rosoideae incertae sedis</taxon>
        <taxon>Rosa</taxon>
    </lineage>
</organism>
<feature type="transmembrane region" description="Helical" evidence="1">
    <location>
        <begin position="15"/>
        <end position="42"/>
    </location>
</feature>
<reference evidence="2 3" key="1">
    <citation type="journal article" date="2018" name="Nat. Genet.">
        <title>The Rosa genome provides new insights in the design of modern roses.</title>
        <authorList>
            <person name="Bendahmane M."/>
        </authorList>
    </citation>
    <scope>NUCLEOTIDE SEQUENCE [LARGE SCALE GENOMIC DNA]</scope>
    <source>
        <strain evidence="3">cv. Old Blush</strain>
    </source>
</reference>